<feature type="transmembrane region" description="Helical" evidence="1">
    <location>
        <begin position="97"/>
        <end position="115"/>
    </location>
</feature>
<dbReference type="Proteomes" id="UP000198636">
    <property type="component" value="Unassembled WGS sequence"/>
</dbReference>
<keyword evidence="1" id="KW-0472">Membrane</keyword>
<dbReference type="AlphaFoldDB" id="A0A1G5I042"/>
<accession>A0A1G5I042</accession>
<organism evidence="2 3">
    <name type="scientific">Alkaliphilus peptidifermentans DSM 18978</name>
    <dbReference type="NCBI Taxonomy" id="1120976"/>
    <lineage>
        <taxon>Bacteria</taxon>
        <taxon>Bacillati</taxon>
        <taxon>Bacillota</taxon>
        <taxon>Clostridia</taxon>
        <taxon>Peptostreptococcales</taxon>
        <taxon>Natronincolaceae</taxon>
        <taxon>Alkaliphilus</taxon>
    </lineage>
</organism>
<evidence type="ECO:0000256" key="1">
    <source>
        <dbReference type="SAM" id="Phobius"/>
    </source>
</evidence>
<evidence type="ECO:0000313" key="3">
    <source>
        <dbReference type="Proteomes" id="UP000198636"/>
    </source>
</evidence>
<feature type="transmembrane region" description="Helical" evidence="1">
    <location>
        <begin position="12"/>
        <end position="32"/>
    </location>
</feature>
<evidence type="ECO:0008006" key="4">
    <source>
        <dbReference type="Google" id="ProtNLM"/>
    </source>
</evidence>
<dbReference type="RefSeq" id="WP_143003089.1">
    <property type="nucleotide sequence ID" value="NZ_FMUS01000013.1"/>
</dbReference>
<evidence type="ECO:0000313" key="2">
    <source>
        <dbReference type="EMBL" id="SCY69413.1"/>
    </source>
</evidence>
<keyword evidence="3" id="KW-1185">Reference proteome</keyword>
<sequence>MMSKNISLRSVYLYLVCFVTLIIFVFGTITTIQRVVDIAVDGGYYYMTLEDYEQRFIVRGSDGNIEQRLTEEELTRRYEDYLKQEKNRAQKNNVRQLASSFSAMVVGGSFWLYHWKKINKDNEEIVRS</sequence>
<dbReference type="STRING" id="1120976.SAMN03080606_02183"/>
<name>A0A1G5I042_9FIRM</name>
<keyword evidence="1" id="KW-0812">Transmembrane</keyword>
<dbReference type="OrthoDB" id="5190246at2"/>
<proteinExistence type="predicted"/>
<reference evidence="2 3" key="1">
    <citation type="submission" date="2016-10" db="EMBL/GenBank/DDBJ databases">
        <authorList>
            <person name="de Groot N.N."/>
        </authorList>
    </citation>
    <scope>NUCLEOTIDE SEQUENCE [LARGE SCALE GENOMIC DNA]</scope>
    <source>
        <strain evidence="2 3">DSM 18978</strain>
    </source>
</reference>
<protein>
    <recommendedName>
        <fullName evidence="4">DUF5671 domain-containing protein</fullName>
    </recommendedName>
</protein>
<dbReference type="EMBL" id="FMUS01000013">
    <property type="protein sequence ID" value="SCY69413.1"/>
    <property type="molecule type" value="Genomic_DNA"/>
</dbReference>
<keyword evidence="1" id="KW-1133">Transmembrane helix</keyword>
<gene>
    <name evidence="2" type="ORF">SAMN03080606_02183</name>
</gene>